<feature type="transmembrane region" description="Helical" evidence="8">
    <location>
        <begin position="398"/>
        <end position="417"/>
    </location>
</feature>
<feature type="transmembrane region" description="Helical" evidence="8">
    <location>
        <begin position="342"/>
        <end position="364"/>
    </location>
</feature>
<dbReference type="GO" id="GO:0016763">
    <property type="term" value="F:pentosyltransferase activity"/>
    <property type="evidence" value="ECO:0007669"/>
    <property type="project" value="TreeGrafter"/>
</dbReference>
<dbReference type="PANTHER" id="PTHR33908:SF11">
    <property type="entry name" value="MEMBRANE PROTEIN"/>
    <property type="match status" value="1"/>
</dbReference>
<dbReference type="InterPro" id="IPR038731">
    <property type="entry name" value="RgtA/B/C-like"/>
</dbReference>
<dbReference type="Proteomes" id="UP000178377">
    <property type="component" value="Unassembled WGS sequence"/>
</dbReference>
<evidence type="ECO:0000256" key="2">
    <source>
        <dbReference type="ARBA" id="ARBA00022475"/>
    </source>
</evidence>
<reference evidence="10 11" key="1">
    <citation type="journal article" date="2016" name="Nat. Commun.">
        <title>Thousands of microbial genomes shed light on interconnected biogeochemical processes in an aquifer system.</title>
        <authorList>
            <person name="Anantharaman K."/>
            <person name="Brown C.T."/>
            <person name="Hug L.A."/>
            <person name="Sharon I."/>
            <person name="Castelle C.J."/>
            <person name="Probst A.J."/>
            <person name="Thomas B.C."/>
            <person name="Singh A."/>
            <person name="Wilkins M.J."/>
            <person name="Karaoz U."/>
            <person name="Brodie E.L."/>
            <person name="Williams K.H."/>
            <person name="Hubbard S.S."/>
            <person name="Banfield J.F."/>
        </authorList>
    </citation>
    <scope>NUCLEOTIDE SEQUENCE [LARGE SCALE GENOMIC DNA]</scope>
</reference>
<name>A0A1F5PHA9_9BACT</name>
<sequence length="430" mass="48431">MSTASSFHHWSHGLKESGDALEYHDLAINLLTTHRFEEHGELSASRDPGYVFFLASLYAVGGSSVSVLVIQIIMFALIALLVFSIARELTGSGKIASFAGFLSAIFYPLAGYAGVQQTEIFFTLVFLTSIFLLLKAHRDHSWVTFALCGIAFGVAILTRSIILFLPLVLFACGVFIYRKERWFWRGWVICACCVIAFVFPWMFRNKLLFNEFVVSEKAGTTIFFASQRLLIPDKKLPQVFVANTLGDFFARKIFGSYDRQAVEEGDYGVTLEALGKQGLSGTEFSRRAGELGLQRILADPIRYAFVVPPIEFLKMHTPIFPYESIQGLFSDPARYPSVPDGLKGAVILAIRALYALIYFCALWGMVTRLPRWQNKFFLLAALGYYVAVYAILHGVPRYLLPVFPLYLVFLAVGYQAYRQWRTSRLNAHTL</sequence>
<keyword evidence="2" id="KW-1003">Cell membrane</keyword>
<proteinExistence type="predicted"/>
<dbReference type="GO" id="GO:0009103">
    <property type="term" value="P:lipopolysaccharide biosynthetic process"/>
    <property type="evidence" value="ECO:0007669"/>
    <property type="project" value="UniProtKB-ARBA"/>
</dbReference>
<evidence type="ECO:0000256" key="3">
    <source>
        <dbReference type="ARBA" id="ARBA00022676"/>
    </source>
</evidence>
<evidence type="ECO:0000256" key="1">
    <source>
        <dbReference type="ARBA" id="ARBA00004651"/>
    </source>
</evidence>
<evidence type="ECO:0000256" key="5">
    <source>
        <dbReference type="ARBA" id="ARBA00022692"/>
    </source>
</evidence>
<dbReference type="GO" id="GO:0005886">
    <property type="term" value="C:plasma membrane"/>
    <property type="evidence" value="ECO:0007669"/>
    <property type="project" value="UniProtKB-SubCell"/>
</dbReference>
<keyword evidence="4" id="KW-0808">Transferase</keyword>
<evidence type="ECO:0000256" key="4">
    <source>
        <dbReference type="ARBA" id="ARBA00022679"/>
    </source>
</evidence>
<dbReference type="PANTHER" id="PTHR33908">
    <property type="entry name" value="MANNOSYLTRANSFERASE YKCB-RELATED"/>
    <property type="match status" value="1"/>
</dbReference>
<comment type="caution">
    <text evidence="10">The sequence shown here is derived from an EMBL/GenBank/DDBJ whole genome shotgun (WGS) entry which is preliminary data.</text>
</comment>
<feature type="transmembrane region" description="Helical" evidence="8">
    <location>
        <begin position="50"/>
        <end position="83"/>
    </location>
</feature>
<keyword evidence="5 8" id="KW-0812">Transmembrane</keyword>
<keyword evidence="6 8" id="KW-1133">Transmembrane helix</keyword>
<feature type="transmembrane region" description="Helical" evidence="8">
    <location>
        <begin position="376"/>
        <end position="392"/>
    </location>
</feature>
<evidence type="ECO:0000256" key="8">
    <source>
        <dbReference type="SAM" id="Phobius"/>
    </source>
</evidence>
<evidence type="ECO:0000313" key="10">
    <source>
        <dbReference type="EMBL" id="OGE89311.1"/>
    </source>
</evidence>
<feature type="transmembrane region" description="Helical" evidence="8">
    <location>
        <begin position="182"/>
        <end position="203"/>
    </location>
</feature>
<organism evidence="10 11">
    <name type="scientific">Candidatus Doudnabacteria bacterium RIFCSPHIGHO2_01_FULL_50_11</name>
    <dbReference type="NCBI Taxonomy" id="1817828"/>
    <lineage>
        <taxon>Bacteria</taxon>
        <taxon>Candidatus Doudnaibacteriota</taxon>
    </lineage>
</organism>
<comment type="subcellular location">
    <subcellularLocation>
        <location evidence="1">Cell membrane</location>
        <topology evidence="1">Multi-pass membrane protein</topology>
    </subcellularLocation>
</comment>
<evidence type="ECO:0000256" key="6">
    <source>
        <dbReference type="ARBA" id="ARBA00022989"/>
    </source>
</evidence>
<keyword evidence="3" id="KW-0328">Glycosyltransferase</keyword>
<feature type="transmembrane region" description="Helical" evidence="8">
    <location>
        <begin position="95"/>
        <end position="114"/>
    </location>
</feature>
<evidence type="ECO:0000259" key="9">
    <source>
        <dbReference type="Pfam" id="PF13231"/>
    </source>
</evidence>
<dbReference type="EMBL" id="MFEO01000023">
    <property type="protein sequence ID" value="OGE89311.1"/>
    <property type="molecule type" value="Genomic_DNA"/>
</dbReference>
<feature type="transmembrane region" description="Helical" evidence="8">
    <location>
        <begin position="143"/>
        <end position="176"/>
    </location>
</feature>
<accession>A0A1F5PHA9</accession>
<dbReference type="STRING" id="1817828.A2722_02875"/>
<gene>
    <name evidence="10" type="ORF">A2722_02875</name>
</gene>
<dbReference type="Pfam" id="PF13231">
    <property type="entry name" value="PMT_2"/>
    <property type="match status" value="1"/>
</dbReference>
<feature type="domain" description="Glycosyltransferase RgtA/B/C/D-like" evidence="9">
    <location>
        <begin position="48"/>
        <end position="199"/>
    </location>
</feature>
<evidence type="ECO:0000256" key="7">
    <source>
        <dbReference type="ARBA" id="ARBA00023136"/>
    </source>
</evidence>
<evidence type="ECO:0000313" key="11">
    <source>
        <dbReference type="Proteomes" id="UP000178377"/>
    </source>
</evidence>
<protein>
    <recommendedName>
        <fullName evidence="9">Glycosyltransferase RgtA/B/C/D-like domain-containing protein</fullName>
    </recommendedName>
</protein>
<dbReference type="AlphaFoldDB" id="A0A1F5PHA9"/>
<keyword evidence="7 8" id="KW-0472">Membrane</keyword>
<dbReference type="InterPro" id="IPR050297">
    <property type="entry name" value="LipidA_mod_glycosyltrf_83"/>
</dbReference>